<name>A0A9W9HP67_9EURO</name>
<evidence type="ECO:0000313" key="2">
    <source>
        <dbReference type="EMBL" id="KAJ5155363.1"/>
    </source>
</evidence>
<dbReference type="InterPro" id="IPR050121">
    <property type="entry name" value="Cytochrome_P450_monoxygenase"/>
</dbReference>
<gene>
    <name evidence="2" type="ORF">N7492_008166</name>
</gene>
<keyword evidence="3" id="KW-1185">Reference proteome</keyword>
<dbReference type="PANTHER" id="PTHR24305">
    <property type="entry name" value="CYTOCHROME P450"/>
    <property type="match status" value="1"/>
</dbReference>
<dbReference type="OrthoDB" id="3945418at2759"/>
<dbReference type="AlphaFoldDB" id="A0A9W9HP67"/>
<comment type="caution">
    <text evidence="2">The sequence shown here is derived from an EMBL/GenBank/DDBJ whole genome shotgun (WGS) entry which is preliminary data.</text>
</comment>
<evidence type="ECO:0008006" key="4">
    <source>
        <dbReference type="Google" id="ProtNLM"/>
    </source>
</evidence>
<dbReference type="Proteomes" id="UP001146351">
    <property type="component" value="Unassembled WGS sequence"/>
</dbReference>
<evidence type="ECO:0000313" key="3">
    <source>
        <dbReference type="Proteomes" id="UP001146351"/>
    </source>
</evidence>
<dbReference type="PANTHER" id="PTHR24305:SF166">
    <property type="entry name" value="CYTOCHROME P450 12A4, MITOCHONDRIAL-RELATED"/>
    <property type="match status" value="1"/>
</dbReference>
<reference evidence="2" key="2">
    <citation type="journal article" date="2023" name="IMA Fungus">
        <title>Comparative genomic study of the Penicillium genus elucidates a diverse pangenome and 15 lateral gene transfer events.</title>
        <authorList>
            <person name="Petersen C."/>
            <person name="Sorensen T."/>
            <person name="Nielsen M.R."/>
            <person name="Sondergaard T.E."/>
            <person name="Sorensen J.L."/>
            <person name="Fitzpatrick D.A."/>
            <person name="Frisvad J.C."/>
            <person name="Nielsen K.L."/>
        </authorList>
    </citation>
    <scope>NUCLEOTIDE SEQUENCE</scope>
    <source>
        <strain evidence="2">IBT 21917</strain>
    </source>
</reference>
<dbReference type="EMBL" id="JAPQKO010000006">
    <property type="protein sequence ID" value="KAJ5155363.1"/>
    <property type="molecule type" value="Genomic_DNA"/>
</dbReference>
<protein>
    <recommendedName>
        <fullName evidence="4">Cytochrome P450</fullName>
    </recommendedName>
</protein>
<evidence type="ECO:0000256" key="1">
    <source>
        <dbReference type="ARBA" id="ARBA00010617"/>
    </source>
</evidence>
<reference evidence="2" key="1">
    <citation type="submission" date="2022-11" db="EMBL/GenBank/DDBJ databases">
        <authorList>
            <person name="Petersen C."/>
        </authorList>
    </citation>
    <scope>NUCLEOTIDE SEQUENCE</scope>
    <source>
        <strain evidence="2">IBT 21917</strain>
    </source>
</reference>
<comment type="similarity">
    <text evidence="1">Belongs to the cytochrome P450 family.</text>
</comment>
<proteinExistence type="inferred from homology"/>
<sequence length="218" mass="24966">MSMCVCFLLGSVVAYLLAMIVYRLYIHPLSKIPGPRLAAVTGLYEIYFAAWEAGSFEYQIQRMHEEYGGFLSSRCKRLSDLPGPVVRITPDEVHVQEQIYNLDHTDRWIKGTKALAHGRHQPGRAVPDLQLRKRSISQVRSILQIEVHQIIRGLVQKHQVHKVFSSRMRPSMPASLCEMPLEYSESDLEDGHERPLRSLASLNSKHEVLQRSDRVLPL</sequence>
<accession>A0A9W9HP67</accession>
<organism evidence="2 3">
    <name type="scientific">Penicillium capsulatum</name>
    <dbReference type="NCBI Taxonomy" id="69766"/>
    <lineage>
        <taxon>Eukaryota</taxon>
        <taxon>Fungi</taxon>
        <taxon>Dikarya</taxon>
        <taxon>Ascomycota</taxon>
        <taxon>Pezizomycotina</taxon>
        <taxon>Eurotiomycetes</taxon>
        <taxon>Eurotiomycetidae</taxon>
        <taxon>Eurotiales</taxon>
        <taxon>Aspergillaceae</taxon>
        <taxon>Penicillium</taxon>
    </lineage>
</organism>